<keyword evidence="1" id="KW-1133">Transmembrane helix</keyword>
<evidence type="ECO:0000313" key="2">
    <source>
        <dbReference type="EMBL" id="TLX42663.1"/>
    </source>
</evidence>
<name>A0A6C1KUA6_XANAU</name>
<dbReference type="RefSeq" id="WP_138400023.1">
    <property type="nucleotide sequence ID" value="NZ_JBAFVI010000004.1"/>
</dbReference>
<feature type="transmembrane region" description="Helical" evidence="1">
    <location>
        <begin position="71"/>
        <end position="90"/>
    </location>
</feature>
<organism evidence="2 3">
    <name type="scientific">Xanthobacter autotrophicus</name>
    <dbReference type="NCBI Taxonomy" id="280"/>
    <lineage>
        <taxon>Bacteria</taxon>
        <taxon>Pseudomonadati</taxon>
        <taxon>Pseudomonadota</taxon>
        <taxon>Alphaproteobacteria</taxon>
        <taxon>Hyphomicrobiales</taxon>
        <taxon>Xanthobacteraceae</taxon>
        <taxon>Xanthobacter</taxon>
    </lineage>
</organism>
<protein>
    <submittedName>
        <fullName evidence="2">AzlD domain-containing protein</fullName>
    </submittedName>
</protein>
<feature type="transmembrane region" description="Helical" evidence="1">
    <location>
        <begin position="96"/>
        <end position="114"/>
    </location>
</feature>
<dbReference type="OrthoDB" id="7855510at2"/>
<sequence length="115" mass="11787">MTGAAMSEGAALLIVVLVGFLPTEIWRSLAVLAGRRLEEGSPVFHWVKAVATALLAAVVARLLFAPAGALAAVPLMLRLGAVAGGVAGFLAFRRSVFVGVLVGEILLIAGIMLSH</sequence>
<keyword evidence="1" id="KW-0812">Transmembrane</keyword>
<dbReference type="EMBL" id="VAUP01000028">
    <property type="protein sequence ID" value="TLX42663.1"/>
    <property type="molecule type" value="Genomic_DNA"/>
</dbReference>
<feature type="transmembrane region" description="Helical" evidence="1">
    <location>
        <begin position="46"/>
        <end position="64"/>
    </location>
</feature>
<dbReference type="Proteomes" id="UP000305131">
    <property type="component" value="Unassembled WGS sequence"/>
</dbReference>
<gene>
    <name evidence="2" type="ORF">FBQ73_13605</name>
</gene>
<reference evidence="2 3" key="1">
    <citation type="submission" date="2019-05" db="EMBL/GenBank/DDBJ databases">
        <authorList>
            <person name="Zhou X."/>
        </authorList>
    </citation>
    <scope>NUCLEOTIDE SEQUENCE [LARGE SCALE GENOMIC DNA]</scope>
    <source>
        <strain evidence="2 3">DSM 432</strain>
    </source>
</reference>
<proteinExistence type="predicted"/>
<evidence type="ECO:0000256" key="1">
    <source>
        <dbReference type="SAM" id="Phobius"/>
    </source>
</evidence>
<dbReference type="Pfam" id="PF05437">
    <property type="entry name" value="AzlD"/>
    <property type="match status" value="1"/>
</dbReference>
<accession>A0A6C1KUA6</accession>
<evidence type="ECO:0000313" key="3">
    <source>
        <dbReference type="Proteomes" id="UP000305131"/>
    </source>
</evidence>
<dbReference type="InterPro" id="IPR008407">
    <property type="entry name" value="Brnchd-chn_aa_trnsp_AzlD"/>
</dbReference>
<dbReference type="AlphaFoldDB" id="A0A6C1KUA6"/>
<comment type="caution">
    <text evidence="2">The sequence shown here is derived from an EMBL/GenBank/DDBJ whole genome shotgun (WGS) entry which is preliminary data.</text>
</comment>
<dbReference type="GeneID" id="95774492"/>
<keyword evidence="1" id="KW-0472">Membrane</keyword>